<accession>A0A914C6K5</accession>
<evidence type="ECO:0000313" key="3">
    <source>
        <dbReference type="WBParaSite" id="ACRNAN_Path_421.g1603.t1"/>
    </source>
</evidence>
<organism evidence="2 3">
    <name type="scientific">Acrobeloides nanus</name>
    <dbReference type="NCBI Taxonomy" id="290746"/>
    <lineage>
        <taxon>Eukaryota</taxon>
        <taxon>Metazoa</taxon>
        <taxon>Ecdysozoa</taxon>
        <taxon>Nematoda</taxon>
        <taxon>Chromadorea</taxon>
        <taxon>Rhabditida</taxon>
        <taxon>Tylenchina</taxon>
        <taxon>Cephalobomorpha</taxon>
        <taxon>Cephaloboidea</taxon>
        <taxon>Cephalobidae</taxon>
        <taxon>Acrobeloides</taxon>
    </lineage>
</organism>
<evidence type="ECO:0000313" key="2">
    <source>
        <dbReference type="Proteomes" id="UP000887540"/>
    </source>
</evidence>
<name>A0A914C6K5_9BILA</name>
<keyword evidence="1" id="KW-0472">Membrane</keyword>
<dbReference type="AlphaFoldDB" id="A0A914C6K5"/>
<feature type="transmembrane region" description="Helical" evidence="1">
    <location>
        <begin position="63"/>
        <end position="87"/>
    </location>
</feature>
<keyword evidence="2" id="KW-1185">Reference proteome</keyword>
<keyword evidence="1" id="KW-0812">Transmembrane</keyword>
<evidence type="ECO:0000256" key="1">
    <source>
        <dbReference type="SAM" id="Phobius"/>
    </source>
</evidence>
<dbReference type="WBParaSite" id="ACRNAN_Path_421.g1603.t1">
    <property type="protein sequence ID" value="ACRNAN_Path_421.g1603.t1"/>
    <property type="gene ID" value="ACRNAN_Path_421.g1603"/>
</dbReference>
<reference evidence="3" key="1">
    <citation type="submission" date="2022-11" db="UniProtKB">
        <authorList>
            <consortium name="WormBaseParasite"/>
        </authorList>
    </citation>
    <scope>IDENTIFICATION</scope>
</reference>
<proteinExistence type="predicted"/>
<sequence>MKKSSLSIKTEQRDFYVTNLDSSQNPDDESDSDNAIDLVECCTLVPCCMNDSENAEFGHYVNIFMVTLIAFATFFCVNLILVLVFVLG</sequence>
<dbReference type="Proteomes" id="UP000887540">
    <property type="component" value="Unplaced"/>
</dbReference>
<protein>
    <submittedName>
        <fullName evidence="3">Uncharacterized protein</fullName>
    </submittedName>
</protein>
<keyword evidence="1" id="KW-1133">Transmembrane helix</keyword>